<dbReference type="EMBL" id="MU001741">
    <property type="protein sequence ID" value="KAF2800900.1"/>
    <property type="molecule type" value="Genomic_DNA"/>
</dbReference>
<evidence type="ECO:0000259" key="3">
    <source>
        <dbReference type="Pfam" id="PF05368"/>
    </source>
</evidence>
<accession>A0A6A6XWU2</accession>
<sequence>MSFKVAIAGITSNLAQFIVTELLSRHTNIHISGSSRNPSKLSPAFKDSRITLFKSEPFDASSLRTLIHGADVVICCYFADNHTMVEGQKLLIDLCEDEGVPRYIASDYTVDFRGLNFGDTPIKDPMKHVQAYLETRKVVKGVHILVGMFMETFWTAFGMLDVEAKRFSYWGDGTEVWEMTSIRGVAAYVSAVASDAQAVGFFKFCGDSKSMLGIAHELEIVYGSKLTLENYEAIGTITPMQRMLENIGLGSELDNGKYPDVKSETIREFLEARTMTQLVKGDNNVQAQINLALA</sequence>
<name>A0A6A6XWU2_9PLEO</name>
<evidence type="ECO:0000313" key="5">
    <source>
        <dbReference type="Proteomes" id="UP000799757"/>
    </source>
</evidence>
<dbReference type="PANTHER" id="PTHR47706">
    <property type="entry name" value="NMRA-LIKE FAMILY PROTEIN"/>
    <property type="match status" value="1"/>
</dbReference>
<evidence type="ECO:0000256" key="1">
    <source>
        <dbReference type="ARBA" id="ARBA00022857"/>
    </source>
</evidence>
<organism evidence="4 5">
    <name type="scientific">Melanomma pulvis-pyrius CBS 109.77</name>
    <dbReference type="NCBI Taxonomy" id="1314802"/>
    <lineage>
        <taxon>Eukaryota</taxon>
        <taxon>Fungi</taxon>
        <taxon>Dikarya</taxon>
        <taxon>Ascomycota</taxon>
        <taxon>Pezizomycotina</taxon>
        <taxon>Dothideomycetes</taxon>
        <taxon>Pleosporomycetidae</taxon>
        <taxon>Pleosporales</taxon>
        <taxon>Melanommataceae</taxon>
        <taxon>Melanomma</taxon>
    </lineage>
</organism>
<dbReference type="InterPro" id="IPR051609">
    <property type="entry name" value="NmrA/Isoflavone_reductase-like"/>
</dbReference>
<feature type="domain" description="NmrA-like" evidence="3">
    <location>
        <begin position="4"/>
        <end position="163"/>
    </location>
</feature>
<dbReference type="GO" id="GO:0016491">
    <property type="term" value="F:oxidoreductase activity"/>
    <property type="evidence" value="ECO:0007669"/>
    <property type="project" value="UniProtKB-KW"/>
</dbReference>
<dbReference type="OrthoDB" id="419598at2759"/>
<dbReference type="PANTHER" id="PTHR47706:SF9">
    <property type="entry name" value="NMRA-LIKE DOMAIN-CONTAINING PROTEIN-RELATED"/>
    <property type="match status" value="1"/>
</dbReference>
<evidence type="ECO:0000313" key="4">
    <source>
        <dbReference type="EMBL" id="KAF2800900.1"/>
    </source>
</evidence>
<dbReference type="InterPro" id="IPR036291">
    <property type="entry name" value="NAD(P)-bd_dom_sf"/>
</dbReference>
<keyword evidence="2" id="KW-0560">Oxidoreductase</keyword>
<dbReference type="Pfam" id="PF05368">
    <property type="entry name" value="NmrA"/>
    <property type="match status" value="1"/>
</dbReference>
<dbReference type="AlphaFoldDB" id="A0A6A6XWU2"/>
<dbReference type="Proteomes" id="UP000799757">
    <property type="component" value="Unassembled WGS sequence"/>
</dbReference>
<dbReference type="InterPro" id="IPR008030">
    <property type="entry name" value="NmrA-like"/>
</dbReference>
<dbReference type="Gene3D" id="3.90.25.10">
    <property type="entry name" value="UDP-galactose 4-epimerase, domain 1"/>
    <property type="match status" value="1"/>
</dbReference>
<proteinExistence type="predicted"/>
<evidence type="ECO:0000256" key="2">
    <source>
        <dbReference type="ARBA" id="ARBA00023002"/>
    </source>
</evidence>
<keyword evidence="5" id="KW-1185">Reference proteome</keyword>
<keyword evidence="1" id="KW-0521">NADP</keyword>
<protein>
    <submittedName>
        <fullName evidence="4">NAD(P)-binding protein</fullName>
    </submittedName>
</protein>
<reference evidence="4" key="1">
    <citation type="journal article" date="2020" name="Stud. Mycol.">
        <title>101 Dothideomycetes genomes: a test case for predicting lifestyles and emergence of pathogens.</title>
        <authorList>
            <person name="Haridas S."/>
            <person name="Albert R."/>
            <person name="Binder M."/>
            <person name="Bloem J."/>
            <person name="Labutti K."/>
            <person name="Salamov A."/>
            <person name="Andreopoulos B."/>
            <person name="Baker S."/>
            <person name="Barry K."/>
            <person name="Bills G."/>
            <person name="Bluhm B."/>
            <person name="Cannon C."/>
            <person name="Castanera R."/>
            <person name="Culley D."/>
            <person name="Daum C."/>
            <person name="Ezra D."/>
            <person name="Gonzalez J."/>
            <person name="Henrissat B."/>
            <person name="Kuo A."/>
            <person name="Liang C."/>
            <person name="Lipzen A."/>
            <person name="Lutzoni F."/>
            <person name="Magnuson J."/>
            <person name="Mondo S."/>
            <person name="Nolan M."/>
            <person name="Ohm R."/>
            <person name="Pangilinan J."/>
            <person name="Park H.-J."/>
            <person name="Ramirez L."/>
            <person name="Alfaro M."/>
            <person name="Sun H."/>
            <person name="Tritt A."/>
            <person name="Yoshinaga Y."/>
            <person name="Zwiers L.-H."/>
            <person name="Turgeon B."/>
            <person name="Goodwin S."/>
            <person name="Spatafora J."/>
            <person name="Crous P."/>
            <person name="Grigoriev I."/>
        </authorList>
    </citation>
    <scope>NUCLEOTIDE SEQUENCE</scope>
    <source>
        <strain evidence="4">CBS 109.77</strain>
    </source>
</reference>
<gene>
    <name evidence="4" type="ORF">K505DRAFT_344883</name>
</gene>
<dbReference type="Gene3D" id="3.40.50.720">
    <property type="entry name" value="NAD(P)-binding Rossmann-like Domain"/>
    <property type="match status" value="1"/>
</dbReference>
<dbReference type="SUPFAM" id="SSF51735">
    <property type="entry name" value="NAD(P)-binding Rossmann-fold domains"/>
    <property type="match status" value="1"/>
</dbReference>